<protein>
    <submittedName>
        <fullName evidence="6">TP53RK-binding protein</fullName>
    </submittedName>
</protein>
<dbReference type="PANTHER" id="PTHR15840:SF10">
    <property type="entry name" value="EKC_KEOPS COMPLEX SUBUNIT TPRKB"/>
    <property type="match status" value="1"/>
</dbReference>
<evidence type="ECO:0000313" key="6">
    <source>
        <dbReference type="EMBL" id="JAB62549.1"/>
    </source>
</evidence>
<evidence type="ECO:0000256" key="4">
    <source>
        <dbReference type="ARBA" id="ARBA00023242"/>
    </source>
</evidence>
<sequence>MDLDYSTKAQLEIRLYQKVKNMKDLKRKLTKGQLKCCIIKPSLIYDPFQVVVAANKALTAEKLTTKTIFTEILFNLSISKHITKSLQTFSVGDDDENLLVVTLADGDDGEDESIYNAIDGEEVELSNLRSFSDMNEIKKVYKISEKETLNVPFVDSIVSRIATKDFLSH</sequence>
<dbReference type="AlphaFoldDB" id="V5GEZ7"/>
<accession>V5GEZ7</accession>
<dbReference type="SUPFAM" id="SSF143870">
    <property type="entry name" value="PF0523-like"/>
    <property type="match status" value="1"/>
</dbReference>
<dbReference type="EMBL" id="GALX01005917">
    <property type="protein sequence ID" value="JAB62549.1"/>
    <property type="molecule type" value="Transcribed_RNA"/>
</dbReference>
<dbReference type="GO" id="GO:0000408">
    <property type="term" value="C:EKC/KEOPS complex"/>
    <property type="evidence" value="ECO:0007669"/>
    <property type="project" value="TreeGrafter"/>
</dbReference>
<organism evidence="6">
    <name type="scientific">Anoplophora glabripennis</name>
    <name type="common">Asian longhorn beetle</name>
    <name type="synonym">Anoplophora nobilis</name>
    <dbReference type="NCBI Taxonomy" id="217634"/>
    <lineage>
        <taxon>Eukaryota</taxon>
        <taxon>Metazoa</taxon>
        <taxon>Ecdysozoa</taxon>
        <taxon>Arthropoda</taxon>
        <taxon>Hexapoda</taxon>
        <taxon>Insecta</taxon>
        <taxon>Pterygota</taxon>
        <taxon>Neoptera</taxon>
        <taxon>Endopterygota</taxon>
        <taxon>Coleoptera</taxon>
        <taxon>Polyphaga</taxon>
        <taxon>Cucujiformia</taxon>
        <taxon>Chrysomeloidea</taxon>
        <taxon>Cerambycidae</taxon>
        <taxon>Lamiinae</taxon>
        <taxon>Lamiini</taxon>
        <taxon>Anoplophora</taxon>
    </lineage>
</organism>
<evidence type="ECO:0000256" key="3">
    <source>
        <dbReference type="ARBA" id="ARBA00022694"/>
    </source>
</evidence>
<evidence type="ECO:0000256" key="5">
    <source>
        <dbReference type="RuleBase" id="RU004398"/>
    </source>
</evidence>
<evidence type="ECO:0000256" key="1">
    <source>
        <dbReference type="ARBA" id="ARBA00004123"/>
    </source>
</evidence>
<dbReference type="InterPro" id="IPR036504">
    <property type="entry name" value="CGI121/TPRKB_sf"/>
</dbReference>
<dbReference type="Pfam" id="PF08617">
    <property type="entry name" value="CGI-121"/>
    <property type="match status" value="1"/>
</dbReference>
<dbReference type="GO" id="GO:0002949">
    <property type="term" value="P:tRNA threonylcarbamoyladenosine modification"/>
    <property type="evidence" value="ECO:0007669"/>
    <property type="project" value="TreeGrafter"/>
</dbReference>
<dbReference type="KEGG" id="agb:108907265"/>
<dbReference type="GO" id="GO:0005634">
    <property type="term" value="C:nucleus"/>
    <property type="evidence" value="ECO:0007669"/>
    <property type="project" value="UniProtKB-SubCell"/>
</dbReference>
<dbReference type="InterPro" id="IPR013926">
    <property type="entry name" value="CGI121/TPRKB"/>
</dbReference>
<dbReference type="PANTHER" id="PTHR15840">
    <property type="entry name" value="CGI-121 FAMILY MEMBER"/>
    <property type="match status" value="1"/>
</dbReference>
<keyword evidence="3" id="KW-0819">tRNA processing</keyword>
<dbReference type="Gene3D" id="3.30.2380.10">
    <property type="entry name" value="CGI121/TPRKB"/>
    <property type="match status" value="1"/>
</dbReference>
<reference evidence="6" key="1">
    <citation type="submission" date="2013-07" db="EMBL/GenBank/DDBJ databases">
        <title>Midgut Transcriptome Profiling of Anoplphora glabripennis, a Lignocellulose Degrading, Wood-Boring Cerambycid.</title>
        <authorList>
            <person name="Scully E.D."/>
            <person name="Hoover K."/>
            <person name="Carlson J.E."/>
            <person name="Tien M."/>
            <person name="Geib S.M."/>
        </authorList>
    </citation>
    <scope>NUCLEOTIDE SEQUENCE</scope>
</reference>
<comment type="subcellular location">
    <subcellularLocation>
        <location evidence="1">Nucleus</location>
    </subcellularLocation>
</comment>
<name>V5GEZ7_ANOGL</name>
<evidence type="ECO:0000256" key="2">
    <source>
        <dbReference type="ARBA" id="ARBA00005546"/>
    </source>
</evidence>
<dbReference type="GeneID" id="108907265"/>
<keyword evidence="4 5" id="KW-0539">Nucleus</keyword>
<dbReference type="OrthoDB" id="329139at2759"/>
<gene>
    <name evidence="6" type="primary">TPRKB</name>
</gene>
<comment type="similarity">
    <text evidence="2 5">Belongs to the CGI121/TPRKB family.</text>
</comment>
<proteinExistence type="inferred from homology"/>
<dbReference type="GO" id="GO:0005829">
    <property type="term" value="C:cytosol"/>
    <property type="evidence" value="ECO:0007669"/>
    <property type="project" value="TreeGrafter"/>
</dbReference>